<comment type="function">
    <text evidence="9">Transcription factor that binds specifically to a 5'-AA[AG]G-3' consensus core sequence.</text>
</comment>
<dbReference type="InterPro" id="IPR003851">
    <property type="entry name" value="Znf_Dof"/>
</dbReference>
<feature type="region of interest" description="Disordered" evidence="10">
    <location>
        <begin position="310"/>
        <end position="403"/>
    </location>
</feature>
<accession>A0A3Q8TMR7</accession>
<dbReference type="GO" id="GO:0003677">
    <property type="term" value="F:DNA binding"/>
    <property type="evidence" value="ECO:0007669"/>
    <property type="project" value="UniProtKB-UniRule"/>
</dbReference>
<dbReference type="EMBL" id="MH374307">
    <property type="protein sequence ID" value="AZL49135.1"/>
    <property type="molecule type" value="Genomic_DNA"/>
</dbReference>
<evidence type="ECO:0000256" key="10">
    <source>
        <dbReference type="SAM" id="MobiDB-lite"/>
    </source>
</evidence>
<feature type="compositionally biased region" description="Low complexity" evidence="10">
    <location>
        <begin position="97"/>
        <end position="113"/>
    </location>
</feature>
<sequence>MEGSNKQAINNNNGINNNNTNTSNAMQLDQRRSRPPQKDQALNCPRCNSTNTKFCYYNNYSLTQPRYFCKTCRRYWTEGGSLRNVPVGGGSRKNKRSSSTSTSTSSTTSTTSSQPMSLAINKKLLIHDHHNPNISPSLLPPSLSFPLQSASQSPKLIHQGQDLNLAYPPTAHDHHHHDHHHSMTRISFLHHDHLDPYNSGTHNGMANPSTASPTDTTTTTTTCSSSQQVSAMELLKTGMASRGGLSAFMAMPMPMPIPMTAHANAGAMFSSPPPPTTTTTTGFSNLLGGNVHHEFKPSLSFGLDQYDHQAGGYNNGDNNLHDHGVQENSGTNNSTARLLFPNDHQDLKQVSSNNTTNTTTTDHHDDHDRHGRHQFDQQINRGQGDHNSASGYNWNGMLGGGSW</sequence>
<dbReference type="AlphaFoldDB" id="A0A3Q8TMR7"/>
<dbReference type="PROSITE" id="PS01361">
    <property type="entry name" value="ZF_DOF_1"/>
    <property type="match status" value="1"/>
</dbReference>
<keyword evidence="1 9" id="KW-0479">Metal-binding</keyword>
<name>A0A3Q8TMR7_BOENI</name>
<evidence type="ECO:0000313" key="12">
    <source>
        <dbReference type="EMBL" id="AZL49135.1"/>
    </source>
</evidence>
<dbReference type="GO" id="GO:0008270">
    <property type="term" value="F:zinc ion binding"/>
    <property type="evidence" value="ECO:0007669"/>
    <property type="project" value="UniProtKB-KW"/>
</dbReference>
<feature type="domain" description="Dof-type" evidence="11">
    <location>
        <begin position="42"/>
        <end position="96"/>
    </location>
</feature>
<keyword evidence="5 8" id="KW-0238">DNA-binding</keyword>
<evidence type="ECO:0000256" key="6">
    <source>
        <dbReference type="ARBA" id="ARBA00023163"/>
    </source>
</evidence>
<dbReference type="PANTHER" id="PTHR31992:SF285">
    <property type="entry name" value="DOF ZINC FINGER PROTEIN DOF4.6"/>
    <property type="match status" value="1"/>
</dbReference>
<feature type="region of interest" description="Disordered" evidence="10">
    <location>
        <begin position="199"/>
        <end position="225"/>
    </location>
</feature>
<evidence type="ECO:0000256" key="8">
    <source>
        <dbReference type="PROSITE-ProRule" id="PRU00071"/>
    </source>
</evidence>
<dbReference type="PROSITE" id="PS50884">
    <property type="entry name" value="ZF_DOF_2"/>
    <property type="match status" value="1"/>
</dbReference>
<keyword evidence="6 9" id="KW-0804">Transcription</keyword>
<feature type="compositionally biased region" description="Polar residues" evidence="10">
    <location>
        <begin position="376"/>
        <end position="393"/>
    </location>
</feature>
<keyword evidence="3 9" id="KW-0862">Zinc</keyword>
<protein>
    <recommendedName>
        <fullName evidence="9">Dof zinc finger protein</fullName>
    </recommendedName>
</protein>
<comment type="subcellular location">
    <subcellularLocation>
        <location evidence="8 9">Nucleus</location>
    </subcellularLocation>
</comment>
<feature type="region of interest" description="Disordered" evidence="10">
    <location>
        <begin position="1"/>
        <end position="44"/>
    </location>
</feature>
<dbReference type="GO" id="GO:0003700">
    <property type="term" value="F:DNA-binding transcription factor activity"/>
    <property type="evidence" value="ECO:0007669"/>
    <property type="project" value="UniProtKB-UniRule"/>
</dbReference>
<proteinExistence type="predicted"/>
<feature type="compositionally biased region" description="Polar residues" evidence="10">
    <location>
        <begin position="199"/>
        <end position="208"/>
    </location>
</feature>
<dbReference type="PANTHER" id="PTHR31992">
    <property type="entry name" value="DOF ZINC FINGER PROTEIN DOF1.4-RELATED"/>
    <property type="match status" value="1"/>
</dbReference>
<evidence type="ECO:0000256" key="3">
    <source>
        <dbReference type="ARBA" id="ARBA00022833"/>
    </source>
</evidence>
<reference evidence="12" key="1">
    <citation type="journal article" date="2018" name="3 Biotech.">
        <title>Identification of Dof transcription factors in ramie (Boehmeria nivea L. Gaud) and their expression in response to different nitrogen treatments.</title>
        <authorList>
            <person name="Xu X."/>
            <person name="Li F."/>
            <person name="Wang Y."/>
            <person name="Tang S."/>
            <person name="Dai Q."/>
            <person name="Zhu S."/>
            <person name="Liu T."/>
        </authorList>
    </citation>
    <scope>NUCLEOTIDE SEQUENCE</scope>
</reference>
<feature type="compositionally biased region" description="Polar residues" evidence="10">
    <location>
        <begin position="326"/>
        <end position="336"/>
    </location>
</feature>
<dbReference type="GO" id="GO:0005634">
    <property type="term" value="C:nucleus"/>
    <property type="evidence" value="ECO:0007669"/>
    <property type="project" value="UniProtKB-SubCell"/>
</dbReference>
<feature type="region of interest" description="Disordered" evidence="10">
    <location>
        <begin position="80"/>
        <end position="116"/>
    </location>
</feature>
<feature type="compositionally biased region" description="Basic and acidic residues" evidence="10">
    <location>
        <begin position="361"/>
        <end position="375"/>
    </location>
</feature>
<evidence type="ECO:0000256" key="2">
    <source>
        <dbReference type="ARBA" id="ARBA00022771"/>
    </source>
</evidence>
<feature type="compositionally biased region" description="Low complexity" evidence="10">
    <location>
        <begin position="1"/>
        <end position="25"/>
    </location>
</feature>
<keyword evidence="2 8" id="KW-0863">Zinc-finger</keyword>
<evidence type="ECO:0000256" key="7">
    <source>
        <dbReference type="ARBA" id="ARBA00023242"/>
    </source>
</evidence>
<keyword evidence="4 9" id="KW-0805">Transcription regulation</keyword>
<evidence type="ECO:0000256" key="9">
    <source>
        <dbReference type="RuleBase" id="RU369094"/>
    </source>
</evidence>
<evidence type="ECO:0000256" key="1">
    <source>
        <dbReference type="ARBA" id="ARBA00022723"/>
    </source>
</evidence>
<keyword evidence="7 8" id="KW-0539">Nucleus</keyword>
<organism evidence="12">
    <name type="scientific">Boehmeria nivea</name>
    <name type="common">Chinese grass</name>
    <name type="synonym">Urtica nivea</name>
    <dbReference type="NCBI Taxonomy" id="83906"/>
    <lineage>
        <taxon>Eukaryota</taxon>
        <taxon>Viridiplantae</taxon>
        <taxon>Streptophyta</taxon>
        <taxon>Embryophyta</taxon>
        <taxon>Tracheophyta</taxon>
        <taxon>Spermatophyta</taxon>
        <taxon>Magnoliopsida</taxon>
        <taxon>eudicotyledons</taxon>
        <taxon>Gunneridae</taxon>
        <taxon>Pentapetalae</taxon>
        <taxon>rosids</taxon>
        <taxon>fabids</taxon>
        <taxon>Rosales</taxon>
        <taxon>Urticaceae</taxon>
        <taxon>Boehmeria</taxon>
    </lineage>
</organism>
<dbReference type="InterPro" id="IPR045174">
    <property type="entry name" value="Dof"/>
</dbReference>
<evidence type="ECO:0000256" key="5">
    <source>
        <dbReference type="ARBA" id="ARBA00023125"/>
    </source>
</evidence>
<feature type="compositionally biased region" description="Low complexity" evidence="10">
    <location>
        <begin position="209"/>
        <end position="225"/>
    </location>
</feature>
<evidence type="ECO:0000256" key="4">
    <source>
        <dbReference type="ARBA" id="ARBA00023015"/>
    </source>
</evidence>
<dbReference type="Pfam" id="PF02701">
    <property type="entry name" value="Zn_ribbon_Dof"/>
    <property type="match status" value="1"/>
</dbReference>
<evidence type="ECO:0000259" key="11">
    <source>
        <dbReference type="PROSITE" id="PS50884"/>
    </source>
</evidence>